<comment type="caution">
    <text evidence="1">The sequence shown here is derived from an EMBL/GenBank/DDBJ whole genome shotgun (WGS) entry which is preliminary data.</text>
</comment>
<dbReference type="EMBL" id="AMYD01003038">
    <property type="protein sequence ID" value="EQB47251.1"/>
    <property type="molecule type" value="Genomic_DNA"/>
</dbReference>
<organism evidence="1 2">
    <name type="scientific">Colletotrichum gloeosporioides (strain Cg-14)</name>
    <name type="common">Anthracnose fungus</name>
    <name type="synonym">Glomerella cingulata</name>
    <dbReference type="NCBI Taxonomy" id="1237896"/>
    <lineage>
        <taxon>Eukaryota</taxon>
        <taxon>Fungi</taxon>
        <taxon>Dikarya</taxon>
        <taxon>Ascomycota</taxon>
        <taxon>Pezizomycotina</taxon>
        <taxon>Sordariomycetes</taxon>
        <taxon>Hypocreomycetidae</taxon>
        <taxon>Glomerellales</taxon>
        <taxon>Glomerellaceae</taxon>
        <taxon>Colletotrichum</taxon>
        <taxon>Colletotrichum gloeosporioides species complex</taxon>
    </lineage>
</organism>
<gene>
    <name evidence="1" type="ORF">CGLO_13625</name>
</gene>
<dbReference type="HOGENOM" id="CLU_3435045_0_0_1"/>
<accession>T0L6Q9</accession>
<sequence length="14" mass="1549">MTASGLNSFKKAFF</sequence>
<reference evidence="2" key="1">
    <citation type="journal article" date="2013" name="Mol. Plant Microbe Interact.">
        <title>Global aspects of pacC regulation of pathogenicity genes in Colletotrichum gloeosporioides as revealed by transcriptome analysis.</title>
        <authorList>
            <person name="Alkan N."/>
            <person name="Meng X."/>
            <person name="Friedlander G."/>
            <person name="Reuveni E."/>
            <person name="Sukno S."/>
            <person name="Sherman A."/>
            <person name="Thon M."/>
            <person name="Fluhr R."/>
            <person name="Prusky D."/>
        </authorList>
    </citation>
    <scope>NUCLEOTIDE SEQUENCE [LARGE SCALE GENOMIC DNA]</scope>
    <source>
        <strain evidence="2">Cg-14</strain>
    </source>
</reference>
<evidence type="ECO:0000313" key="1">
    <source>
        <dbReference type="EMBL" id="EQB47251.1"/>
    </source>
</evidence>
<name>T0L6Q9_COLGC</name>
<protein>
    <submittedName>
        <fullName evidence="1">Uncharacterized protein</fullName>
    </submittedName>
</protein>
<dbReference type="Proteomes" id="UP000015530">
    <property type="component" value="Unassembled WGS sequence"/>
</dbReference>
<proteinExistence type="predicted"/>
<evidence type="ECO:0000313" key="2">
    <source>
        <dbReference type="Proteomes" id="UP000015530"/>
    </source>
</evidence>